<keyword evidence="2" id="KW-1185">Reference proteome</keyword>
<proteinExistence type="predicted"/>
<evidence type="ECO:0000313" key="1">
    <source>
        <dbReference type="EMBL" id="ADY12118.1"/>
    </source>
</evidence>
<sequence>MSMNGCPPREWESDQIRMEAPQVEANFLAKTIIGDFYLKLSKSLYTLQIALLIISSGTPLPTGQPMLAGVPILSQDATHVTQYISEALGQWDKNSYNKSFIDGRGVDATRAPVYIYRA</sequence>
<dbReference type="STRING" id="158189.SpiBuddy_0280"/>
<evidence type="ECO:0000313" key="2">
    <source>
        <dbReference type="Proteomes" id="UP000008466"/>
    </source>
</evidence>
<dbReference type="EMBL" id="CP002541">
    <property type="protein sequence ID" value="ADY12118.1"/>
    <property type="molecule type" value="Genomic_DNA"/>
</dbReference>
<dbReference type="KEGG" id="sbu:SpiBuddy_0280"/>
<accession>F0RU32</accession>
<dbReference type="Proteomes" id="UP000008466">
    <property type="component" value="Chromosome"/>
</dbReference>
<dbReference type="HOGENOM" id="CLU_2071607_0_0_12"/>
<protein>
    <submittedName>
        <fullName evidence="1">Uncharacterized protein</fullName>
    </submittedName>
</protein>
<gene>
    <name evidence="1" type="ordered locus">SpiBuddy_0280</name>
</gene>
<dbReference type="AlphaFoldDB" id="F0RU32"/>
<reference evidence="2" key="1">
    <citation type="submission" date="2011-02" db="EMBL/GenBank/DDBJ databases">
        <title>Complete sequence of Spirochaeta sp. Buddy.</title>
        <authorList>
            <person name="Lucas S."/>
            <person name="Copeland A."/>
            <person name="Lapidus A."/>
            <person name="Cheng J.-F."/>
            <person name="Goodwin L."/>
            <person name="Pitluck S."/>
            <person name="Zeytun A."/>
            <person name="Detter J.C."/>
            <person name="Han C."/>
            <person name="Tapia R."/>
            <person name="Land M."/>
            <person name="Hauser L."/>
            <person name="Kyrpides N."/>
            <person name="Ivanova N."/>
            <person name="Mikhailova N."/>
            <person name="Pagani I."/>
            <person name="Ritalahti K.M."/>
            <person name="Loeffler F.E."/>
            <person name="Woyke T."/>
        </authorList>
    </citation>
    <scope>NUCLEOTIDE SEQUENCE [LARGE SCALE GENOMIC DNA]</scope>
    <source>
        <strain evidence="2">ATCC BAA-1886 / DSM 22777 / Buddy</strain>
    </source>
</reference>
<name>F0RU32_SPHGB</name>
<organism evidence="1 2">
    <name type="scientific">Sphaerochaeta globosa (strain ATCC BAA-1886 / DSM 22777 / Buddy)</name>
    <name type="common">Spirochaeta sp. (strain Buddy)</name>
    <dbReference type="NCBI Taxonomy" id="158189"/>
    <lineage>
        <taxon>Bacteria</taxon>
        <taxon>Pseudomonadati</taxon>
        <taxon>Spirochaetota</taxon>
        <taxon>Spirochaetia</taxon>
        <taxon>Spirochaetales</taxon>
        <taxon>Sphaerochaetaceae</taxon>
        <taxon>Sphaerochaeta</taxon>
    </lineage>
</organism>